<comment type="caution">
    <text evidence="2">The sequence shown here is derived from an EMBL/GenBank/DDBJ whole genome shotgun (WGS) entry which is preliminary data.</text>
</comment>
<evidence type="ECO:0000256" key="1">
    <source>
        <dbReference type="SAM" id="MobiDB-lite"/>
    </source>
</evidence>
<evidence type="ECO:0000313" key="3">
    <source>
        <dbReference type="Proteomes" id="UP001153076"/>
    </source>
</evidence>
<evidence type="ECO:0000313" key="2">
    <source>
        <dbReference type="EMBL" id="KAJ8428567.1"/>
    </source>
</evidence>
<organism evidence="2 3">
    <name type="scientific">Carnegiea gigantea</name>
    <dbReference type="NCBI Taxonomy" id="171969"/>
    <lineage>
        <taxon>Eukaryota</taxon>
        <taxon>Viridiplantae</taxon>
        <taxon>Streptophyta</taxon>
        <taxon>Embryophyta</taxon>
        <taxon>Tracheophyta</taxon>
        <taxon>Spermatophyta</taxon>
        <taxon>Magnoliopsida</taxon>
        <taxon>eudicotyledons</taxon>
        <taxon>Gunneridae</taxon>
        <taxon>Pentapetalae</taxon>
        <taxon>Caryophyllales</taxon>
        <taxon>Cactineae</taxon>
        <taxon>Cactaceae</taxon>
        <taxon>Cactoideae</taxon>
        <taxon>Echinocereeae</taxon>
        <taxon>Carnegiea</taxon>
    </lineage>
</organism>
<accession>A0A9Q1JPF0</accession>
<dbReference type="EMBL" id="JAKOGI010000994">
    <property type="protein sequence ID" value="KAJ8428567.1"/>
    <property type="molecule type" value="Genomic_DNA"/>
</dbReference>
<feature type="compositionally biased region" description="Pro residues" evidence="1">
    <location>
        <begin position="167"/>
        <end position="178"/>
    </location>
</feature>
<proteinExistence type="predicted"/>
<protein>
    <submittedName>
        <fullName evidence="2">Uncharacterized protein</fullName>
    </submittedName>
</protein>
<keyword evidence="3" id="KW-1185">Reference proteome</keyword>
<dbReference type="AlphaFoldDB" id="A0A9Q1JPF0"/>
<feature type="region of interest" description="Disordered" evidence="1">
    <location>
        <begin position="156"/>
        <end position="178"/>
    </location>
</feature>
<name>A0A9Q1JPF0_9CARY</name>
<sequence>MCKQRFGECPRHVVKGILWQTKSAHHRRSPTSAMATYSSSTADISAKSAGASDHNLDSFSTKAPLAGASAARKLRLGLRCALRALPLPVMKIPRRLETATPALRGVGADATAASRPPSIRGRLREAKWGRFKGSTIGFLLHGARDGAYRKGYRTVRKDKRRRGKPSWPAPPRACAIPPPGPSRPLQLLARPWHPHAPKAIISPSLALHKTKESQVKINKKTYIRGKRSVPLEKSLRINMPVAAKKKSLARYFSLGSQFMGSLSLDFVCFRLGPFWASTTYRPRTVILLDIEVEVASRPFFNLGRLPIGVSDRLPLVPIGKVSPTRFAVYEEKVIFPVFNLGLFLDSRRETFLVIKAIPPKSLVSLGVL</sequence>
<gene>
    <name evidence="2" type="ORF">Cgig2_000431</name>
</gene>
<dbReference type="Proteomes" id="UP001153076">
    <property type="component" value="Unassembled WGS sequence"/>
</dbReference>
<reference evidence="2" key="1">
    <citation type="submission" date="2022-04" db="EMBL/GenBank/DDBJ databases">
        <title>Carnegiea gigantea Genome sequencing and assembly v2.</title>
        <authorList>
            <person name="Copetti D."/>
            <person name="Sanderson M.J."/>
            <person name="Burquez A."/>
            <person name="Wojciechowski M.F."/>
        </authorList>
    </citation>
    <scope>NUCLEOTIDE SEQUENCE</scope>
    <source>
        <strain evidence="2">SGP5-SGP5p</strain>
        <tissue evidence="2">Aerial part</tissue>
    </source>
</reference>